<protein>
    <submittedName>
        <fullName evidence="2">Uncharacterized protein</fullName>
    </submittedName>
</protein>
<dbReference type="EMBL" id="CP011853">
    <property type="protein sequence ID" value="ALG83727.1"/>
    <property type="molecule type" value="Genomic_DNA"/>
</dbReference>
<reference evidence="2 3" key="2">
    <citation type="journal article" date="2017" name="Int. J. Syst. Evol. Microbiol.">
        <title>Gordonia phthalatica sp. nov., a di-n-butyl phthalate-degrading bacterium isolated from activated sludge.</title>
        <authorList>
            <person name="Jin D."/>
            <person name="Kong X."/>
            <person name="Jia M."/>
            <person name="Yu X."/>
            <person name="Wang X."/>
            <person name="Zhuang X."/>
            <person name="Deng Y."/>
            <person name="Bai Z."/>
        </authorList>
    </citation>
    <scope>NUCLEOTIDE SEQUENCE [LARGE SCALE GENOMIC DNA]</scope>
    <source>
        <strain evidence="2 3">QH-11</strain>
    </source>
</reference>
<dbReference type="KEGG" id="goq:ACH46_03385"/>
<gene>
    <name evidence="2" type="ORF">ACH46_03385</name>
</gene>
<keyword evidence="1" id="KW-0472">Membrane</keyword>
<dbReference type="Proteomes" id="UP000063789">
    <property type="component" value="Chromosome"/>
</dbReference>
<feature type="transmembrane region" description="Helical" evidence="1">
    <location>
        <begin position="71"/>
        <end position="91"/>
    </location>
</feature>
<feature type="transmembrane region" description="Helical" evidence="1">
    <location>
        <begin position="21"/>
        <end position="40"/>
    </location>
</feature>
<keyword evidence="1" id="KW-1133">Transmembrane helix</keyword>
<accession>A0A0N7FU94</accession>
<evidence type="ECO:0000256" key="1">
    <source>
        <dbReference type="SAM" id="Phobius"/>
    </source>
</evidence>
<name>A0A0N7FU94_9ACTN</name>
<reference evidence="3" key="1">
    <citation type="submission" date="2015-06" db="EMBL/GenBank/DDBJ databases">
        <title>Complete genome sequence and metabolic analysis of phthalate degradation pathway in Gordonia sp. QH-11.</title>
        <authorList>
            <person name="Jin D."/>
            <person name="Kong X."/>
            <person name="Bai Z."/>
        </authorList>
    </citation>
    <scope>NUCLEOTIDE SEQUENCE [LARGE SCALE GENOMIC DNA]</scope>
    <source>
        <strain evidence="3">QH-11</strain>
    </source>
</reference>
<dbReference type="OrthoDB" id="4729787at2"/>
<evidence type="ECO:0000313" key="2">
    <source>
        <dbReference type="EMBL" id="ALG83727.1"/>
    </source>
</evidence>
<organism evidence="2 3">
    <name type="scientific">Gordonia phthalatica</name>
    <dbReference type="NCBI Taxonomy" id="1136941"/>
    <lineage>
        <taxon>Bacteria</taxon>
        <taxon>Bacillati</taxon>
        <taxon>Actinomycetota</taxon>
        <taxon>Actinomycetes</taxon>
        <taxon>Mycobacteriales</taxon>
        <taxon>Gordoniaceae</taxon>
        <taxon>Gordonia</taxon>
    </lineage>
</organism>
<proteinExistence type="predicted"/>
<keyword evidence="1" id="KW-0812">Transmembrane</keyword>
<feature type="transmembrane region" description="Helical" evidence="1">
    <location>
        <begin position="98"/>
        <end position="120"/>
    </location>
</feature>
<keyword evidence="3" id="KW-1185">Reference proteome</keyword>
<sequence>MPMLPHEPDAQSASKDRNISIALLIAQIPLPLIGIVFAKLSTLDDSYCSFRPGDGYSDCGDPAWPDRAATLSTIGGIVLWVTALAWLCWAVHRRIRSAAVSVGFFAAQIVLLVVSGGMALQFGPQ</sequence>
<dbReference type="AlphaFoldDB" id="A0A0N7FU94"/>
<evidence type="ECO:0000313" key="3">
    <source>
        <dbReference type="Proteomes" id="UP000063789"/>
    </source>
</evidence>
<dbReference type="RefSeq" id="WP_062391681.1">
    <property type="nucleotide sequence ID" value="NZ_CP011853.1"/>
</dbReference>
<dbReference type="PATRIC" id="fig|1136941.3.peg.684"/>